<evidence type="ECO:0000313" key="3">
    <source>
        <dbReference type="Proteomes" id="UP001085076"/>
    </source>
</evidence>
<accession>A0A9D5HJE7</accession>
<gene>
    <name evidence="2" type="ORF">J5N97_014183</name>
</gene>
<proteinExistence type="predicted"/>
<feature type="compositionally biased region" description="Basic and acidic residues" evidence="1">
    <location>
        <begin position="83"/>
        <end position="95"/>
    </location>
</feature>
<feature type="region of interest" description="Disordered" evidence="1">
    <location>
        <begin position="1"/>
        <end position="28"/>
    </location>
</feature>
<feature type="compositionally biased region" description="Basic and acidic residues" evidence="1">
    <location>
        <begin position="124"/>
        <end position="137"/>
    </location>
</feature>
<reference evidence="2" key="1">
    <citation type="submission" date="2021-03" db="EMBL/GenBank/DDBJ databases">
        <authorList>
            <person name="Li Z."/>
            <person name="Yang C."/>
        </authorList>
    </citation>
    <scope>NUCLEOTIDE SEQUENCE</scope>
    <source>
        <strain evidence="2">Dzin_1.0</strain>
        <tissue evidence="2">Leaf</tissue>
    </source>
</reference>
<name>A0A9D5HJE7_9LILI</name>
<comment type="caution">
    <text evidence="2">The sequence shown here is derived from an EMBL/GenBank/DDBJ whole genome shotgun (WGS) entry which is preliminary data.</text>
</comment>
<sequence>MRPAQKWIGRGRGRGRGAVIGQHQNRSTGALEKFTRAPANHQDQSSVLPETITCAQANHVTSLPGMEPVLLSETQVTVLPRMEQTDTRHGEETLRGRTVQRSSRGGFNRGRGGGRHVSLIRSRASRERSSERQHEPAIKSLTTRPQEMTRPNRRKALNRGSGSKQGLDEDEIEERVNNDRLGRSQSPVYSSDNQLLISYLDEDRARNKKEKPPESSQGKGMHLDPPNYSSTHLNVIGRVKEALSKEDPVEDNDQFESEMSEEDDPPDRGEGQESLLFPPITLEGGNPKTSHLKKKGRNEPEEELQATTDICFT</sequence>
<keyword evidence="3" id="KW-1185">Reference proteome</keyword>
<protein>
    <submittedName>
        <fullName evidence="2">Uncharacterized protein</fullName>
    </submittedName>
</protein>
<evidence type="ECO:0000313" key="2">
    <source>
        <dbReference type="EMBL" id="KAJ0978709.1"/>
    </source>
</evidence>
<feature type="compositionally biased region" description="Polar residues" evidence="1">
    <location>
        <begin position="183"/>
        <end position="196"/>
    </location>
</feature>
<dbReference type="Proteomes" id="UP001085076">
    <property type="component" value="Miscellaneous, Linkage group lg03"/>
</dbReference>
<feature type="compositionally biased region" description="Basic and acidic residues" evidence="1">
    <location>
        <begin position="238"/>
        <end position="247"/>
    </location>
</feature>
<feature type="compositionally biased region" description="Basic and acidic residues" evidence="1">
    <location>
        <begin position="201"/>
        <end position="213"/>
    </location>
</feature>
<dbReference type="EMBL" id="JAGGNH010000003">
    <property type="protein sequence ID" value="KAJ0978709.1"/>
    <property type="molecule type" value="Genomic_DNA"/>
</dbReference>
<feature type="compositionally biased region" description="Acidic residues" evidence="1">
    <location>
        <begin position="248"/>
        <end position="265"/>
    </location>
</feature>
<evidence type="ECO:0000256" key="1">
    <source>
        <dbReference type="SAM" id="MobiDB-lite"/>
    </source>
</evidence>
<organism evidence="2 3">
    <name type="scientific">Dioscorea zingiberensis</name>
    <dbReference type="NCBI Taxonomy" id="325984"/>
    <lineage>
        <taxon>Eukaryota</taxon>
        <taxon>Viridiplantae</taxon>
        <taxon>Streptophyta</taxon>
        <taxon>Embryophyta</taxon>
        <taxon>Tracheophyta</taxon>
        <taxon>Spermatophyta</taxon>
        <taxon>Magnoliopsida</taxon>
        <taxon>Liliopsida</taxon>
        <taxon>Dioscoreales</taxon>
        <taxon>Dioscoreaceae</taxon>
        <taxon>Dioscorea</taxon>
    </lineage>
</organism>
<dbReference type="AlphaFoldDB" id="A0A9D5HJE7"/>
<feature type="region of interest" description="Disordered" evidence="1">
    <location>
        <begin position="83"/>
        <end position="313"/>
    </location>
</feature>
<reference evidence="2" key="2">
    <citation type="journal article" date="2022" name="Hortic Res">
        <title>The genome of Dioscorea zingiberensis sheds light on the biosynthesis, origin and evolution of the medicinally important diosgenin saponins.</title>
        <authorList>
            <person name="Li Y."/>
            <person name="Tan C."/>
            <person name="Li Z."/>
            <person name="Guo J."/>
            <person name="Li S."/>
            <person name="Chen X."/>
            <person name="Wang C."/>
            <person name="Dai X."/>
            <person name="Yang H."/>
            <person name="Song W."/>
            <person name="Hou L."/>
            <person name="Xu J."/>
            <person name="Tong Z."/>
            <person name="Xu A."/>
            <person name="Yuan X."/>
            <person name="Wang W."/>
            <person name="Yang Q."/>
            <person name="Chen L."/>
            <person name="Sun Z."/>
            <person name="Wang K."/>
            <person name="Pan B."/>
            <person name="Chen J."/>
            <person name="Bao Y."/>
            <person name="Liu F."/>
            <person name="Qi X."/>
            <person name="Gang D.R."/>
            <person name="Wen J."/>
            <person name="Li J."/>
        </authorList>
    </citation>
    <scope>NUCLEOTIDE SEQUENCE</scope>
    <source>
        <strain evidence="2">Dzin_1.0</strain>
    </source>
</reference>